<dbReference type="GO" id="GO:0051087">
    <property type="term" value="F:protein-folding chaperone binding"/>
    <property type="evidence" value="ECO:0007669"/>
    <property type="project" value="InterPro"/>
</dbReference>
<keyword evidence="6 10" id="KW-0143">Chaperone</keyword>
<comment type="function">
    <text evidence="7 10 11">Participates actively in the response to hyperosmotic and heat shock by preventing the aggregation of stress-denatured proteins, in association with DnaK and GrpE. It is the nucleotide exchange factor for DnaK and may function as a thermosensor. Unfolded proteins bind initially to DnaJ; upon interaction with the DnaJ-bound protein, DnaK hydrolyzes its bound ATP, resulting in the formation of a stable complex. GrpE releases ADP from DnaK; ATP binding to DnaK triggers the release of the substrate protein, thus completing the reaction cycle. Several rounds of ATP-dependent interactions between DnaJ, DnaK and GrpE are required for fully efficient folding.</text>
</comment>
<dbReference type="GO" id="GO:0000774">
    <property type="term" value="F:adenyl-nucleotide exchange factor activity"/>
    <property type="evidence" value="ECO:0007669"/>
    <property type="project" value="InterPro"/>
</dbReference>
<evidence type="ECO:0000256" key="4">
    <source>
        <dbReference type="ARBA" id="ARBA00022490"/>
    </source>
</evidence>
<evidence type="ECO:0000256" key="11">
    <source>
        <dbReference type="RuleBase" id="RU000639"/>
    </source>
</evidence>
<dbReference type="KEGG" id="trz:GWP43_11350"/>
<sequence>MTKKHGKKHEQECETQPAEQNGMNTDSAAGKKAADANPHGNSTGNAEQHAAPEQQTGNQEHGNTATGQTAPNTEASKDTKPEPSAAEKLASLEAKCKELQDQYLRKAADFDNYRKRMIKGKQEAIDYANTNLISDLLQILDDFDRAIEAGKKAGEDSAAAFMQGVVMIRSGLSSLLESKYGLQYYEVQGKPFNPDIHEAVATNPSAEVTEPTVGAELQKGYKLKERILRPAKVMVLMPTPAEKK</sequence>
<evidence type="ECO:0000256" key="3">
    <source>
        <dbReference type="ARBA" id="ARBA00011738"/>
    </source>
</evidence>
<evidence type="ECO:0000313" key="14">
    <source>
        <dbReference type="EMBL" id="QHX43941.1"/>
    </source>
</evidence>
<evidence type="ECO:0000256" key="2">
    <source>
        <dbReference type="ARBA" id="ARBA00009054"/>
    </source>
</evidence>
<dbReference type="GO" id="GO:0051082">
    <property type="term" value="F:unfolded protein binding"/>
    <property type="evidence" value="ECO:0007669"/>
    <property type="project" value="TreeGrafter"/>
</dbReference>
<evidence type="ECO:0000313" key="15">
    <source>
        <dbReference type="Proteomes" id="UP000464374"/>
    </source>
</evidence>
<dbReference type="SUPFAM" id="SSF51064">
    <property type="entry name" value="Head domain of nucleotide exchange factor GrpE"/>
    <property type="match status" value="1"/>
</dbReference>
<dbReference type="PRINTS" id="PR00773">
    <property type="entry name" value="GRPEPROTEIN"/>
</dbReference>
<feature type="compositionally biased region" description="Polar residues" evidence="13">
    <location>
        <begin position="53"/>
        <end position="74"/>
    </location>
</feature>
<protein>
    <recommendedName>
        <fullName evidence="8 10">Protein GrpE</fullName>
    </recommendedName>
    <alternativeName>
        <fullName evidence="9 10">HSP-70 cofactor</fullName>
    </alternativeName>
</protein>
<dbReference type="PANTHER" id="PTHR21237:SF23">
    <property type="entry name" value="GRPE PROTEIN HOMOLOG, MITOCHONDRIAL"/>
    <property type="match status" value="1"/>
</dbReference>
<evidence type="ECO:0000256" key="5">
    <source>
        <dbReference type="ARBA" id="ARBA00023016"/>
    </source>
</evidence>
<dbReference type="InterPro" id="IPR009012">
    <property type="entry name" value="GrpE_head"/>
</dbReference>
<feature type="region of interest" description="Disordered" evidence="13">
    <location>
        <begin position="1"/>
        <end position="86"/>
    </location>
</feature>
<dbReference type="Gene3D" id="2.30.22.10">
    <property type="entry name" value="Head domain of nucleotide exchange factor GrpE"/>
    <property type="match status" value="1"/>
</dbReference>
<dbReference type="CDD" id="cd00446">
    <property type="entry name" value="GrpE"/>
    <property type="match status" value="1"/>
</dbReference>
<comment type="similarity">
    <text evidence="2 10 12">Belongs to the GrpE family.</text>
</comment>
<dbReference type="PROSITE" id="PS01071">
    <property type="entry name" value="GRPE"/>
    <property type="match status" value="1"/>
</dbReference>
<dbReference type="InterPro" id="IPR013805">
    <property type="entry name" value="GrpE_CC"/>
</dbReference>
<comment type="subunit">
    <text evidence="3 10">Homodimer.</text>
</comment>
<name>A0A6P1Y2G6_9SPIR</name>
<dbReference type="PANTHER" id="PTHR21237">
    <property type="entry name" value="GRPE PROTEIN"/>
    <property type="match status" value="1"/>
</dbReference>
<dbReference type="GO" id="GO:0005737">
    <property type="term" value="C:cytoplasm"/>
    <property type="evidence" value="ECO:0007669"/>
    <property type="project" value="UniProtKB-SubCell"/>
</dbReference>
<evidence type="ECO:0000256" key="9">
    <source>
        <dbReference type="ARBA" id="ARBA00076414"/>
    </source>
</evidence>
<dbReference type="Gene3D" id="3.90.20.20">
    <property type="match status" value="1"/>
</dbReference>
<dbReference type="FunFam" id="2.30.22.10:FF:000001">
    <property type="entry name" value="Protein GrpE"/>
    <property type="match status" value="1"/>
</dbReference>
<dbReference type="AlphaFoldDB" id="A0A6P1Y2G6"/>
<accession>A0A6P1Y2G6</accession>
<gene>
    <name evidence="10" type="primary">grpE</name>
    <name evidence="14" type="ORF">GWP43_11350</name>
</gene>
<comment type="subcellular location">
    <subcellularLocation>
        <location evidence="1 10">Cytoplasm</location>
    </subcellularLocation>
</comment>
<evidence type="ECO:0000256" key="13">
    <source>
        <dbReference type="SAM" id="MobiDB-lite"/>
    </source>
</evidence>
<evidence type="ECO:0000256" key="7">
    <source>
        <dbReference type="ARBA" id="ARBA00053401"/>
    </source>
</evidence>
<dbReference type="Proteomes" id="UP000464374">
    <property type="component" value="Chromosome"/>
</dbReference>
<dbReference type="SUPFAM" id="SSF58014">
    <property type="entry name" value="Coiled-coil domain of nucleotide exchange factor GrpE"/>
    <property type="match status" value="1"/>
</dbReference>
<evidence type="ECO:0000256" key="10">
    <source>
        <dbReference type="HAMAP-Rule" id="MF_01151"/>
    </source>
</evidence>
<dbReference type="Pfam" id="PF01025">
    <property type="entry name" value="GrpE"/>
    <property type="match status" value="1"/>
</dbReference>
<reference evidence="14 15" key="1">
    <citation type="submission" date="2020-01" db="EMBL/GenBank/DDBJ databases">
        <title>Complete genome sequence of a human oral phylogroup 1 Treponema sp. strain ATCC 700766, originally isolated from periodontitis dental plaque.</title>
        <authorList>
            <person name="Chan Y."/>
            <person name="Huo Y.-B."/>
            <person name="Yu X.-L."/>
            <person name="Zeng H."/>
            <person name="Leung W.-K."/>
            <person name="Watt R.M."/>
        </authorList>
    </citation>
    <scope>NUCLEOTIDE SEQUENCE [LARGE SCALE GENOMIC DNA]</scope>
    <source>
        <strain evidence="14 15">OMZ 804</strain>
    </source>
</reference>
<evidence type="ECO:0000256" key="12">
    <source>
        <dbReference type="RuleBase" id="RU004478"/>
    </source>
</evidence>
<dbReference type="GO" id="GO:0042803">
    <property type="term" value="F:protein homodimerization activity"/>
    <property type="evidence" value="ECO:0007669"/>
    <property type="project" value="InterPro"/>
</dbReference>
<dbReference type="GO" id="GO:0006457">
    <property type="term" value="P:protein folding"/>
    <property type="evidence" value="ECO:0007669"/>
    <property type="project" value="InterPro"/>
</dbReference>
<proteinExistence type="inferred from homology"/>
<evidence type="ECO:0000256" key="8">
    <source>
        <dbReference type="ARBA" id="ARBA00072274"/>
    </source>
</evidence>
<evidence type="ECO:0000256" key="1">
    <source>
        <dbReference type="ARBA" id="ARBA00004496"/>
    </source>
</evidence>
<feature type="compositionally biased region" description="Polar residues" evidence="13">
    <location>
        <begin position="17"/>
        <end position="27"/>
    </location>
</feature>
<dbReference type="InterPro" id="IPR000740">
    <property type="entry name" value="GrpE"/>
</dbReference>
<keyword evidence="5 10" id="KW-0346">Stress response</keyword>
<evidence type="ECO:0000256" key="6">
    <source>
        <dbReference type="ARBA" id="ARBA00023186"/>
    </source>
</evidence>
<dbReference type="RefSeq" id="WP_162664245.1">
    <property type="nucleotide sequence ID" value="NZ_CP048020.1"/>
</dbReference>
<organism evidence="14 15">
    <name type="scientific">Treponema vincentii</name>
    <dbReference type="NCBI Taxonomy" id="69710"/>
    <lineage>
        <taxon>Bacteria</taxon>
        <taxon>Pseudomonadati</taxon>
        <taxon>Spirochaetota</taxon>
        <taxon>Spirochaetia</taxon>
        <taxon>Spirochaetales</taxon>
        <taxon>Treponemataceae</taxon>
        <taxon>Treponema</taxon>
    </lineage>
</organism>
<keyword evidence="4 10" id="KW-0963">Cytoplasm</keyword>
<dbReference type="HAMAP" id="MF_01151">
    <property type="entry name" value="GrpE"/>
    <property type="match status" value="1"/>
</dbReference>
<dbReference type="EMBL" id="CP048020">
    <property type="protein sequence ID" value="QHX43941.1"/>
    <property type="molecule type" value="Genomic_DNA"/>
</dbReference>